<name>A0A1H1XZG2_9ACTN</name>
<sequence>METIVLPGRTRPVGTGWLPDRPDVRDLTSRSTPVVDKLKNSASASLRGLADRMTTAGGGRATNKLPAKVDLRQWCSSVEDQGELGSCTANAACGIMEYYQRRASGKYIDLSRLFLYKVTRDFLGVKGDTGAYLRSVMGALAAFGSPPEKYWPYDVTKFDEDPPAFAFAFAQNYQALQYFRLDPAGTNGEDALAEVRSHLAAGIPAMFGFTVYESIQKPASPGDIPFPSAKENVLGGHAIAAVGYDDKRKVTNPGDNTTQTGAFLVRNSWGESWGDSGYGWLPYEYVRRELATDWWSMTQAEMFDTTAFDE</sequence>
<dbReference type="Proteomes" id="UP000198983">
    <property type="component" value="Chromosome I"/>
</dbReference>
<dbReference type="RefSeq" id="WP_092656154.1">
    <property type="nucleotide sequence ID" value="NZ_LT629732.1"/>
</dbReference>
<organism evidence="3 4">
    <name type="scientific">Actinopolymorpha singaporensis</name>
    <dbReference type="NCBI Taxonomy" id="117157"/>
    <lineage>
        <taxon>Bacteria</taxon>
        <taxon>Bacillati</taxon>
        <taxon>Actinomycetota</taxon>
        <taxon>Actinomycetes</taxon>
        <taxon>Propionibacteriales</taxon>
        <taxon>Actinopolymorphaceae</taxon>
        <taxon>Actinopolymorpha</taxon>
    </lineage>
</organism>
<keyword evidence="4" id="KW-1185">Reference proteome</keyword>
<dbReference type="SMART" id="SM00645">
    <property type="entry name" value="Pept_C1"/>
    <property type="match status" value="1"/>
</dbReference>
<dbReference type="STRING" id="117157.SAMN04489717_5211"/>
<keyword evidence="3" id="KW-0378">Hydrolase</keyword>
<evidence type="ECO:0000256" key="1">
    <source>
        <dbReference type="ARBA" id="ARBA00008455"/>
    </source>
</evidence>
<evidence type="ECO:0000313" key="4">
    <source>
        <dbReference type="Proteomes" id="UP000198983"/>
    </source>
</evidence>
<reference evidence="3 4" key="1">
    <citation type="submission" date="2016-10" db="EMBL/GenBank/DDBJ databases">
        <authorList>
            <person name="de Groot N.N."/>
        </authorList>
    </citation>
    <scope>NUCLEOTIDE SEQUENCE [LARGE SCALE GENOMIC DNA]</scope>
    <source>
        <strain evidence="3 4">DSM 22024</strain>
    </source>
</reference>
<evidence type="ECO:0000259" key="2">
    <source>
        <dbReference type="SMART" id="SM00645"/>
    </source>
</evidence>
<dbReference type="GO" id="GO:0008234">
    <property type="term" value="F:cysteine-type peptidase activity"/>
    <property type="evidence" value="ECO:0007669"/>
    <property type="project" value="InterPro"/>
</dbReference>
<comment type="similarity">
    <text evidence="1">Belongs to the peptidase C1 family.</text>
</comment>
<evidence type="ECO:0000313" key="3">
    <source>
        <dbReference type="EMBL" id="SDT14562.1"/>
    </source>
</evidence>
<feature type="domain" description="Peptidase C1A papain C-terminal" evidence="2">
    <location>
        <begin position="65"/>
        <end position="287"/>
    </location>
</feature>
<dbReference type="SUPFAM" id="SSF54001">
    <property type="entry name" value="Cysteine proteinases"/>
    <property type="match status" value="1"/>
</dbReference>
<keyword evidence="3" id="KW-0645">Protease</keyword>
<proteinExistence type="inferred from homology"/>
<dbReference type="OrthoDB" id="3806562at2"/>
<dbReference type="InterPro" id="IPR025660">
    <property type="entry name" value="Pept_his_AS"/>
</dbReference>
<dbReference type="EMBL" id="LT629732">
    <property type="protein sequence ID" value="SDT14562.1"/>
    <property type="molecule type" value="Genomic_DNA"/>
</dbReference>
<dbReference type="PANTHER" id="PTHR12411">
    <property type="entry name" value="CYSTEINE PROTEASE FAMILY C1-RELATED"/>
    <property type="match status" value="1"/>
</dbReference>
<dbReference type="InterPro" id="IPR038765">
    <property type="entry name" value="Papain-like_cys_pep_sf"/>
</dbReference>
<gene>
    <name evidence="3" type="ORF">SAMN04489717_5211</name>
</gene>
<dbReference type="InterPro" id="IPR013128">
    <property type="entry name" value="Peptidase_C1A"/>
</dbReference>
<dbReference type="InterPro" id="IPR000668">
    <property type="entry name" value="Peptidase_C1A_C"/>
</dbReference>
<protein>
    <submittedName>
        <fullName evidence="3">Cysteine protease, C1A family</fullName>
    </submittedName>
</protein>
<dbReference type="Pfam" id="PF00112">
    <property type="entry name" value="Peptidase_C1"/>
    <property type="match status" value="1"/>
</dbReference>
<dbReference type="GO" id="GO:0006508">
    <property type="term" value="P:proteolysis"/>
    <property type="evidence" value="ECO:0007669"/>
    <property type="project" value="UniProtKB-KW"/>
</dbReference>
<accession>A0A1H1XZG2</accession>
<dbReference type="CDD" id="cd02619">
    <property type="entry name" value="Peptidase_C1"/>
    <property type="match status" value="1"/>
</dbReference>
<dbReference type="PROSITE" id="PS00639">
    <property type="entry name" value="THIOL_PROTEASE_HIS"/>
    <property type="match status" value="1"/>
</dbReference>
<dbReference type="Gene3D" id="3.90.70.10">
    <property type="entry name" value="Cysteine proteinases"/>
    <property type="match status" value="1"/>
</dbReference>
<dbReference type="AlphaFoldDB" id="A0A1H1XZG2"/>